<reference evidence="8" key="1">
    <citation type="submission" date="2023-03" db="EMBL/GenBank/DDBJ databases">
        <authorList>
            <person name="Julca I."/>
        </authorList>
    </citation>
    <scope>NUCLEOTIDE SEQUENCE</scope>
</reference>
<evidence type="ECO:0000313" key="9">
    <source>
        <dbReference type="Proteomes" id="UP001161247"/>
    </source>
</evidence>
<keyword evidence="4" id="KW-0804">Transcription</keyword>
<dbReference type="EMBL" id="OX459121">
    <property type="protein sequence ID" value="CAI9104352.1"/>
    <property type="molecule type" value="Genomic_DNA"/>
</dbReference>
<keyword evidence="3" id="KW-0238">DNA-binding</keyword>
<evidence type="ECO:0000313" key="8">
    <source>
        <dbReference type="EMBL" id="CAI9104352.1"/>
    </source>
</evidence>
<evidence type="ECO:0000256" key="5">
    <source>
        <dbReference type="ARBA" id="ARBA00023242"/>
    </source>
</evidence>
<dbReference type="CDD" id="cd10017">
    <property type="entry name" value="B3_DNA"/>
    <property type="match status" value="1"/>
</dbReference>
<evidence type="ECO:0000256" key="1">
    <source>
        <dbReference type="ARBA" id="ARBA00004123"/>
    </source>
</evidence>
<accession>A0AAV1DCF8</accession>
<organism evidence="8 9">
    <name type="scientific">Oldenlandia corymbosa var. corymbosa</name>
    <dbReference type="NCBI Taxonomy" id="529605"/>
    <lineage>
        <taxon>Eukaryota</taxon>
        <taxon>Viridiplantae</taxon>
        <taxon>Streptophyta</taxon>
        <taxon>Embryophyta</taxon>
        <taxon>Tracheophyta</taxon>
        <taxon>Spermatophyta</taxon>
        <taxon>Magnoliopsida</taxon>
        <taxon>eudicotyledons</taxon>
        <taxon>Gunneridae</taxon>
        <taxon>Pentapetalae</taxon>
        <taxon>asterids</taxon>
        <taxon>lamiids</taxon>
        <taxon>Gentianales</taxon>
        <taxon>Rubiaceae</taxon>
        <taxon>Rubioideae</taxon>
        <taxon>Spermacoceae</taxon>
        <taxon>Hedyotis-Oldenlandia complex</taxon>
        <taxon>Oldenlandia</taxon>
    </lineage>
</organism>
<dbReference type="Pfam" id="PF02362">
    <property type="entry name" value="B3"/>
    <property type="match status" value="1"/>
</dbReference>
<dbReference type="Gene3D" id="2.40.330.10">
    <property type="entry name" value="DNA-binding pseudobarrel domain"/>
    <property type="match status" value="1"/>
</dbReference>
<feature type="region of interest" description="Disordered" evidence="6">
    <location>
        <begin position="1"/>
        <end position="50"/>
    </location>
</feature>
<feature type="compositionally biased region" description="Basic and acidic residues" evidence="6">
    <location>
        <begin position="13"/>
        <end position="27"/>
    </location>
</feature>
<dbReference type="InterPro" id="IPR015300">
    <property type="entry name" value="DNA-bd_pseudobarrel_sf"/>
</dbReference>
<dbReference type="InterPro" id="IPR003340">
    <property type="entry name" value="B3_DNA-bd"/>
</dbReference>
<sequence length="285" mass="32583">MDSDNTSIGRFEMGTREAIKREVKEEPVDGENYQPEQEQQQDEDEPTSDAKDQITIHDYFFSGGKQMLPSAIPNGPRRSRSKHQNFEIVKEHSEVRSSVMDKAEEIQANLDPQYPSFVKIMLHSHVTRGFWLGLPVAFCKMHMPKHNGICILVDEDGEEFKTRFLAAKMGISGGWTSFATAHKLLEGDAVVFHLIKTHKFEVHIVRGTTNGRESGEVRKEMDTRATSFVDFENFNIVVNNEVLDIQMSTSIKRKYYELCRAQNHTCMLVSLRPLKVHQLLKSSPI</sequence>
<proteinExistence type="predicted"/>
<evidence type="ECO:0000259" key="7">
    <source>
        <dbReference type="PROSITE" id="PS50863"/>
    </source>
</evidence>
<dbReference type="Proteomes" id="UP001161247">
    <property type="component" value="Chromosome 4"/>
</dbReference>
<evidence type="ECO:0000256" key="2">
    <source>
        <dbReference type="ARBA" id="ARBA00023015"/>
    </source>
</evidence>
<protein>
    <submittedName>
        <fullName evidence="8">OLC1v1003005C1</fullName>
    </submittedName>
</protein>
<dbReference type="PANTHER" id="PTHR31391:SF101">
    <property type="entry name" value="B3 DOMAIN-CONTAINING PROTEIN OS01G0234100"/>
    <property type="match status" value="1"/>
</dbReference>
<dbReference type="GO" id="GO:0005634">
    <property type="term" value="C:nucleus"/>
    <property type="evidence" value="ECO:0007669"/>
    <property type="project" value="UniProtKB-SubCell"/>
</dbReference>
<keyword evidence="5" id="KW-0539">Nucleus</keyword>
<dbReference type="PANTHER" id="PTHR31391">
    <property type="entry name" value="B3 DOMAIN-CONTAINING PROTEIN OS11G0197600-RELATED"/>
    <property type="match status" value="1"/>
</dbReference>
<keyword evidence="2" id="KW-0805">Transcription regulation</keyword>
<dbReference type="InterPro" id="IPR044837">
    <property type="entry name" value="REM16-like"/>
</dbReference>
<feature type="domain" description="TF-B3" evidence="7">
    <location>
        <begin position="117"/>
        <end position="208"/>
    </location>
</feature>
<evidence type="ECO:0000256" key="6">
    <source>
        <dbReference type="SAM" id="MobiDB-lite"/>
    </source>
</evidence>
<keyword evidence="9" id="KW-1185">Reference proteome</keyword>
<dbReference type="SUPFAM" id="SSF101936">
    <property type="entry name" value="DNA-binding pseudobarrel domain"/>
    <property type="match status" value="1"/>
</dbReference>
<dbReference type="GO" id="GO:0003677">
    <property type="term" value="F:DNA binding"/>
    <property type="evidence" value="ECO:0007669"/>
    <property type="project" value="UniProtKB-KW"/>
</dbReference>
<comment type="subcellular location">
    <subcellularLocation>
        <location evidence="1">Nucleus</location>
    </subcellularLocation>
</comment>
<dbReference type="AlphaFoldDB" id="A0AAV1DCF8"/>
<evidence type="ECO:0000256" key="3">
    <source>
        <dbReference type="ARBA" id="ARBA00023125"/>
    </source>
</evidence>
<dbReference type="SMART" id="SM01019">
    <property type="entry name" value="B3"/>
    <property type="match status" value="1"/>
</dbReference>
<gene>
    <name evidence="8" type="ORF">OLC1_LOCUS13294</name>
</gene>
<dbReference type="PROSITE" id="PS50863">
    <property type="entry name" value="B3"/>
    <property type="match status" value="1"/>
</dbReference>
<evidence type="ECO:0000256" key="4">
    <source>
        <dbReference type="ARBA" id="ARBA00023163"/>
    </source>
</evidence>
<name>A0AAV1DCF8_OLDCO</name>